<protein>
    <recommendedName>
        <fullName evidence="4">DUF2334 domain-containing protein</fullName>
    </recommendedName>
</protein>
<dbReference type="AlphaFoldDB" id="A0A6V8SSD9"/>
<evidence type="ECO:0000313" key="3">
    <source>
        <dbReference type="Proteomes" id="UP000580568"/>
    </source>
</evidence>
<dbReference type="EMBL" id="BLZR01000001">
    <property type="protein sequence ID" value="GFP77813.1"/>
    <property type="molecule type" value="Genomic_DNA"/>
</dbReference>
<proteinExistence type="predicted"/>
<feature type="transmembrane region" description="Helical" evidence="1">
    <location>
        <begin position="421"/>
        <end position="443"/>
    </location>
</feature>
<keyword evidence="3" id="KW-1185">Reference proteome</keyword>
<gene>
    <name evidence="2" type="ORF">bsdtw1_03985</name>
</gene>
<comment type="caution">
    <text evidence="2">The sequence shown here is derived from an EMBL/GenBank/DDBJ whole genome shotgun (WGS) entry which is preliminary data.</text>
</comment>
<dbReference type="RefSeq" id="WP_183279165.1">
    <property type="nucleotide sequence ID" value="NZ_BLZR01000001.1"/>
</dbReference>
<accession>A0A6V8SSD9</accession>
<keyword evidence="1" id="KW-0472">Membrane</keyword>
<name>A0A6V8SSD9_9CLOT</name>
<reference evidence="2 3" key="1">
    <citation type="submission" date="2020-07" db="EMBL/GenBank/DDBJ databases">
        <title>A new beta-1,3-glucan-decomposing anaerobic bacterium isolated from anoxic soil subjected to biological soil disinfestation.</title>
        <authorList>
            <person name="Ueki A."/>
            <person name="Tonouchi A."/>
        </authorList>
    </citation>
    <scope>NUCLEOTIDE SEQUENCE [LARGE SCALE GENOMIC DNA]</scope>
    <source>
        <strain evidence="2 3">TW1</strain>
    </source>
</reference>
<evidence type="ECO:0008006" key="4">
    <source>
        <dbReference type="Google" id="ProtNLM"/>
    </source>
</evidence>
<dbReference type="Proteomes" id="UP000580568">
    <property type="component" value="Unassembled WGS sequence"/>
</dbReference>
<organism evidence="2 3">
    <name type="scientific">Clostridium fungisolvens</name>
    <dbReference type="NCBI Taxonomy" id="1604897"/>
    <lineage>
        <taxon>Bacteria</taxon>
        <taxon>Bacillati</taxon>
        <taxon>Bacillota</taxon>
        <taxon>Clostridia</taxon>
        <taxon>Eubacteriales</taxon>
        <taxon>Clostridiaceae</taxon>
        <taxon>Clostridium</taxon>
    </lineage>
</organism>
<keyword evidence="1" id="KW-0812">Transmembrane</keyword>
<keyword evidence="1" id="KW-1133">Transmembrane helix</keyword>
<sequence>MMCKIKRICIISLLIIIFFYNSCSATEKKVLILYDSYKAFTSDYSNLNNIIKLIMSSKTVNIQINKLNLTMNNINEYDNLIVINNENNDYSKSTCEKLSLYNGNILWFTDNYREVKEAVKNIHMRAAKIAIFKPSIDDYKTKNLIIDEIKDNNNPKNEKYLILNRVYPFIDLNQFIEKVDFLYDKGIPFICEAMPVYENVDFVSMKRFGEVLRYAQSKGGRVMLKAPIFYMGDPGGEEVMERTQLAFTNYLKYQVYPIGFSISDRWIYKEEYRPIINISDTIILEKDQNLNALDFENLHIDAYKKVMEKFDVGDLEAAKKQTNPIGLAINSDYSLSEFKEKISSITNKGMKFNDICEVETRVKLKENEIINKENNIYLNNILQYQGKFLSRTELEEIYSQDKTNEIKNTSSLLDISKVNRLILIFTIVVCVVFAIIAYLGGIIDRRKYFK</sequence>
<evidence type="ECO:0000256" key="1">
    <source>
        <dbReference type="SAM" id="Phobius"/>
    </source>
</evidence>
<evidence type="ECO:0000313" key="2">
    <source>
        <dbReference type="EMBL" id="GFP77813.1"/>
    </source>
</evidence>